<name>A0A7S1FB54_NOCSC</name>
<dbReference type="EMBL" id="HBFQ01040940">
    <property type="protein sequence ID" value="CAD8854675.1"/>
    <property type="molecule type" value="Transcribed_RNA"/>
</dbReference>
<sequence length="542" mass="59409">MMSEVSCNLLLTASPSITAIEGIGSCVSVEPFGGTLIPKPGVTVRKHGGCVTVRNSVFASPAERCNESLDTSPPAASRASRAETLGCQMHSETAPYGQLRALTLPLPERPFQLKSDFERRESDFELPAPLPIPKHELKVSDMVLEFANEAQVACESRALRLPQEWVCEAAMSSRKREEVPRPCRGLSVVDLERSQQKKDLFRCENTASWPTLVLPAAAAASLAMERGRAEARDLKSRSRSPRDNFSCSRESATEADVVGPDDDLDEEFSLVMVADVVVGSTVFCHEDTTDSYGGATPWNQEPSYFDTRPSVCAETPPVAHGESRTRDLPNVRRPTVPVSSACTLPANDFDGMDSVGCPSDCATSSSELTLDTQDPDIAWDVGNRLVGVKPENFFNGCEDTRGLSIHCVKLSPPTPKCDGDEEFQTLELPRCTMAEPHCGSQPYKVMPWDTEVLEKPARADTTCASFHNMFRFSDCEEASDGFVARLSLLMDRWRGDRTCRSCFGKDVEKAAYLDPHDLSSRTTSYDSEEVVDYECANSITSL</sequence>
<feature type="compositionally biased region" description="Basic and acidic residues" evidence="1">
    <location>
        <begin position="321"/>
        <end position="330"/>
    </location>
</feature>
<gene>
    <name evidence="2" type="ORF">NSCI0253_LOCUS29027</name>
</gene>
<feature type="region of interest" description="Disordered" evidence="1">
    <location>
        <begin position="314"/>
        <end position="337"/>
    </location>
</feature>
<dbReference type="AlphaFoldDB" id="A0A7S1FB54"/>
<feature type="region of interest" description="Disordered" evidence="1">
    <location>
        <begin position="230"/>
        <end position="261"/>
    </location>
</feature>
<reference evidence="2" key="1">
    <citation type="submission" date="2021-01" db="EMBL/GenBank/DDBJ databases">
        <authorList>
            <person name="Corre E."/>
            <person name="Pelletier E."/>
            <person name="Niang G."/>
            <person name="Scheremetjew M."/>
            <person name="Finn R."/>
            <person name="Kale V."/>
            <person name="Holt S."/>
            <person name="Cochrane G."/>
            <person name="Meng A."/>
            <person name="Brown T."/>
            <person name="Cohen L."/>
        </authorList>
    </citation>
    <scope>NUCLEOTIDE SEQUENCE</scope>
</reference>
<evidence type="ECO:0000313" key="2">
    <source>
        <dbReference type="EMBL" id="CAD8854675.1"/>
    </source>
</evidence>
<evidence type="ECO:0000256" key="1">
    <source>
        <dbReference type="SAM" id="MobiDB-lite"/>
    </source>
</evidence>
<feature type="compositionally biased region" description="Basic and acidic residues" evidence="1">
    <location>
        <begin position="230"/>
        <end position="242"/>
    </location>
</feature>
<accession>A0A7S1FB54</accession>
<proteinExistence type="predicted"/>
<protein>
    <submittedName>
        <fullName evidence="2">Uncharacterized protein</fullName>
    </submittedName>
</protein>
<organism evidence="2">
    <name type="scientific">Noctiluca scintillans</name>
    <name type="common">Sea sparkle</name>
    <name type="synonym">Red tide dinoflagellate</name>
    <dbReference type="NCBI Taxonomy" id="2966"/>
    <lineage>
        <taxon>Eukaryota</taxon>
        <taxon>Sar</taxon>
        <taxon>Alveolata</taxon>
        <taxon>Dinophyceae</taxon>
        <taxon>Noctilucales</taxon>
        <taxon>Noctilucaceae</taxon>
        <taxon>Noctiluca</taxon>
    </lineage>
</organism>